<reference evidence="12" key="3">
    <citation type="submission" date="2018-07" db="EMBL/GenBank/DDBJ databases">
        <authorList>
            <person name="Quirk P.G."/>
            <person name="Krulwich T.A."/>
        </authorList>
    </citation>
    <scope>NUCLEOTIDE SEQUENCE</scope>
    <source>
        <strain evidence="12">96224</strain>
    </source>
</reference>
<organism evidence="12">
    <name type="scientific">Blumeria graminis f. sp. tritici 96224</name>
    <dbReference type="NCBI Taxonomy" id="1268274"/>
    <lineage>
        <taxon>Eukaryota</taxon>
        <taxon>Fungi</taxon>
        <taxon>Dikarya</taxon>
        <taxon>Ascomycota</taxon>
        <taxon>Pezizomycotina</taxon>
        <taxon>Leotiomycetes</taxon>
        <taxon>Erysiphales</taxon>
        <taxon>Erysiphaceae</taxon>
        <taxon>Blumeria</taxon>
    </lineage>
</organism>
<evidence type="ECO:0000256" key="8">
    <source>
        <dbReference type="ARBA" id="ARBA00023242"/>
    </source>
</evidence>
<keyword evidence="6" id="KW-0698">rRNA processing</keyword>
<reference evidence="13" key="1">
    <citation type="journal article" date="2013" name="Nat. Genet.">
        <title>The wheat powdery mildew genome shows the unique evolution of an obligate biotroph.</title>
        <authorList>
            <person name="Wicker T."/>
            <person name="Oberhaensli S."/>
            <person name="Parlange F."/>
            <person name="Buchmann J.P."/>
            <person name="Shatalina M."/>
            <person name="Roffler S."/>
            <person name="Ben-David R."/>
            <person name="Dolezel J."/>
            <person name="Simkova H."/>
            <person name="Schulze-Lefert P."/>
            <person name="Spanu P.D."/>
            <person name="Bruggmann R."/>
            <person name="Amselem J."/>
            <person name="Quesneville H."/>
            <person name="Ver Loren van Themaat E."/>
            <person name="Paape T."/>
            <person name="Shimizu K.K."/>
            <person name="Keller B."/>
        </authorList>
    </citation>
    <scope>NUCLEOTIDE SEQUENCE [LARGE SCALE GENOMIC DNA]</scope>
    <source>
        <strain evidence="13">96224</strain>
    </source>
</reference>
<dbReference type="OrthoDB" id="47732at2759"/>
<name>A0A061HIR9_BLUGR</name>
<feature type="compositionally biased region" description="Acidic residues" evidence="10">
    <location>
        <begin position="295"/>
        <end position="307"/>
    </location>
</feature>
<dbReference type="EMBL" id="KE375022">
    <property type="protein sequence ID" value="EPQ65597.1"/>
    <property type="molecule type" value="Genomic_DNA"/>
</dbReference>
<evidence type="ECO:0000256" key="7">
    <source>
        <dbReference type="ARBA" id="ARBA00023054"/>
    </source>
</evidence>
<feature type="compositionally biased region" description="Polar residues" evidence="10">
    <location>
        <begin position="283"/>
        <end position="294"/>
    </location>
</feature>
<evidence type="ECO:0000256" key="6">
    <source>
        <dbReference type="ARBA" id="ARBA00022552"/>
    </source>
</evidence>
<feature type="coiled-coil region" evidence="9">
    <location>
        <begin position="96"/>
        <end position="154"/>
    </location>
</feature>
<protein>
    <recommendedName>
        <fullName evidence="4">rRNA-processing protein EFG1</fullName>
    </recommendedName>
    <alternativeName>
        <fullName evidence="5">rRNA-processing protein efg1</fullName>
    </alternativeName>
</protein>
<dbReference type="HOGENOM" id="CLU_066912_0_0_1"/>
<evidence type="ECO:0000256" key="9">
    <source>
        <dbReference type="SAM" id="Coils"/>
    </source>
</evidence>
<evidence type="ECO:0000256" key="5">
    <source>
        <dbReference type="ARBA" id="ARBA00019827"/>
    </source>
</evidence>
<dbReference type="InterPro" id="IPR019310">
    <property type="entry name" value="Efg1"/>
</dbReference>
<dbReference type="InterPro" id="IPR050786">
    <property type="entry name" value="EFG1_rRNA-proc"/>
</dbReference>
<dbReference type="GO" id="GO:0000462">
    <property type="term" value="P:maturation of SSU-rRNA from tricistronic rRNA transcript (SSU-rRNA, 5.8S rRNA, LSU-rRNA)"/>
    <property type="evidence" value="ECO:0007669"/>
    <property type="project" value="TreeGrafter"/>
</dbReference>
<dbReference type="Proteomes" id="UP000053110">
    <property type="component" value="Unassembled WGS sequence"/>
</dbReference>
<evidence type="ECO:0000256" key="10">
    <source>
        <dbReference type="SAM" id="MobiDB-lite"/>
    </source>
</evidence>
<evidence type="ECO:0000313" key="11">
    <source>
        <dbReference type="EMBL" id="EPQ65597.1"/>
    </source>
</evidence>
<accession>A0A061HIR9</accession>
<proteinExistence type="inferred from homology"/>
<evidence type="ECO:0000256" key="2">
    <source>
        <dbReference type="ARBA" id="ARBA00004604"/>
    </source>
</evidence>
<dbReference type="GO" id="GO:0005730">
    <property type="term" value="C:nucleolus"/>
    <property type="evidence" value="ECO:0007669"/>
    <property type="project" value="UniProtKB-SubCell"/>
</dbReference>
<dbReference type="AlphaFoldDB" id="A0A061HIR9"/>
<sequence length="307" mass="35222">MILKKEGGEVRKFVNIVKNMAVTKRTIDQSQDSQHVHQSRRFLVPDSNPKQPKKPRLGPPKPRKQASASSVNAIKKRIRDVTRRLQRSHVVSAETRVEDERALNAYQQELADAEAEKIRQKMISKYHMVRFFERQKATRILKKLKKRVQEAVSTEEIELLKKRVHAAEVDLNYTLYHPLSEMYLSLYPPGTLPSNPGNSDEDVIPKRPPIWLEVEQAMADGTLEKLRNRGPTVPAVTSKPLVKNHTKTKPELTSVDTTGLNRRQRRSLHRDFQNRGKFKPATHTKNNASGTTPLEDNEDNDDGFFEV</sequence>
<evidence type="ECO:0000313" key="13">
    <source>
        <dbReference type="Proteomes" id="UP000053110"/>
    </source>
</evidence>
<dbReference type="PANTHER" id="PTHR33911:SF1">
    <property type="entry name" value="RRNA-PROCESSING PROTEIN EFG1"/>
    <property type="match status" value="1"/>
</dbReference>
<feature type="compositionally biased region" description="Basic residues" evidence="10">
    <location>
        <begin position="51"/>
        <end position="64"/>
    </location>
</feature>
<comment type="subcellular location">
    <subcellularLocation>
        <location evidence="2">Nucleus</location>
        <location evidence="2">Nucleolus</location>
    </subcellularLocation>
</comment>
<reference evidence="11" key="2">
    <citation type="submission" date="2013-01" db="EMBL/GenBank/DDBJ databases">
        <title>The wheat powdery mildew genome reveals unique evolution of an obligate biotroph.</title>
        <authorList>
            <person name="Oberhaensli S."/>
            <person name="Wicker T."/>
            <person name="Keller B."/>
        </authorList>
    </citation>
    <scope>NUCLEOTIDE SEQUENCE</scope>
    <source>
        <strain evidence="11">96224</strain>
    </source>
</reference>
<dbReference type="Pfam" id="PF10153">
    <property type="entry name" value="Efg1"/>
    <property type="match status" value="1"/>
</dbReference>
<evidence type="ECO:0000256" key="4">
    <source>
        <dbReference type="ARBA" id="ARBA00018689"/>
    </source>
</evidence>
<dbReference type="GO" id="GO:0030688">
    <property type="term" value="C:preribosome, small subunit precursor"/>
    <property type="evidence" value="ECO:0007669"/>
    <property type="project" value="TreeGrafter"/>
</dbReference>
<feature type="region of interest" description="Disordered" evidence="10">
    <location>
        <begin position="251"/>
        <end position="307"/>
    </location>
</feature>
<keyword evidence="8" id="KW-0539">Nucleus</keyword>
<keyword evidence="7 9" id="KW-0175">Coiled coil</keyword>
<feature type="region of interest" description="Disordered" evidence="10">
    <location>
        <begin position="26"/>
        <end position="72"/>
    </location>
</feature>
<dbReference type="EMBL" id="UIGY01000049">
    <property type="protein sequence ID" value="SUZ09449.1"/>
    <property type="molecule type" value="Genomic_DNA"/>
</dbReference>
<comment type="similarity">
    <text evidence="3">Belongs to the EFG1 family.</text>
</comment>
<comment type="function">
    <text evidence="1">Involved in rRNA processing.</text>
</comment>
<evidence type="ECO:0000256" key="3">
    <source>
        <dbReference type="ARBA" id="ARBA00006916"/>
    </source>
</evidence>
<gene>
    <name evidence="11" type="ORF">BGT96224_A20042</name>
    <name evidence="12" type="ORF">BGT96224V2_LOCUS2610</name>
</gene>
<dbReference type="PANTHER" id="PTHR33911">
    <property type="entry name" value="RRNA-PROCESSING PROTEIN EFG1"/>
    <property type="match status" value="1"/>
</dbReference>
<evidence type="ECO:0000256" key="1">
    <source>
        <dbReference type="ARBA" id="ARBA00002773"/>
    </source>
</evidence>
<evidence type="ECO:0000313" key="12">
    <source>
        <dbReference type="EMBL" id="SUZ09449.1"/>
    </source>
</evidence>
<feature type="non-terminal residue" evidence="12">
    <location>
        <position position="307"/>
    </location>
</feature>